<dbReference type="GO" id="GO:0003697">
    <property type="term" value="F:single-stranded DNA binding"/>
    <property type="evidence" value="ECO:0007669"/>
    <property type="project" value="InterPro"/>
</dbReference>
<evidence type="ECO:0000256" key="2">
    <source>
        <dbReference type="ARBA" id="ARBA00010741"/>
    </source>
</evidence>
<gene>
    <name evidence="10" type="ORF">EV356DRAFT_572864</name>
</gene>
<evidence type="ECO:0000256" key="8">
    <source>
        <dbReference type="ARBA" id="ARBA00035185"/>
    </source>
</evidence>
<organism evidence="10 11">
    <name type="scientific">Viridothelium virens</name>
    <name type="common">Speckled blister lichen</name>
    <name type="synonym">Trypethelium virens</name>
    <dbReference type="NCBI Taxonomy" id="1048519"/>
    <lineage>
        <taxon>Eukaryota</taxon>
        <taxon>Fungi</taxon>
        <taxon>Dikarya</taxon>
        <taxon>Ascomycota</taxon>
        <taxon>Pezizomycotina</taxon>
        <taxon>Dothideomycetes</taxon>
        <taxon>Dothideomycetes incertae sedis</taxon>
        <taxon>Trypetheliales</taxon>
        <taxon>Trypetheliaceae</taxon>
        <taxon>Viridothelium</taxon>
    </lineage>
</organism>
<protein>
    <recommendedName>
        <fullName evidence="8">Large ribosomal subunit protein mL67</fullName>
    </recommendedName>
</protein>
<dbReference type="PANTHER" id="PTHR28184:SF1">
    <property type="entry name" value="LARGE RIBOSOMAL SUBUNIT PROTEIN ML67"/>
    <property type="match status" value="1"/>
</dbReference>
<keyword evidence="6" id="KW-0804">Transcription</keyword>
<feature type="region of interest" description="Disordered" evidence="9">
    <location>
        <begin position="149"/>
        <end position="182"/>
    </location>
</feature>
<name>A0A6A6HLS2_VIRVR</name>
<evidence type="ECO:0000256" key="4">
    <source>
        <dbReference type="ARBA" id="ARBA00023015"/>
    </source>
</evidence>
<dbReference type="PANTHER" id="PTHR28184">
    <property type="entry name" value="MITOCHONDRIAL HOMOLOGOUS RECOMBINATION PROTEIN 1"/>
    <property type="match status" value="1"/>
</dbReference>
<dbReference type="GO" id="GO:0003735">
    <property type="term" value="F:structural constituent of ribosome"/>
    <property type="evidence" value="ECO:0007669"/>
    <property type="project" value="TreeGrafter"/>
</dbReference>
<keyword evidence="11" id="KW-1185">Reference proteome</keyword>
<evidence type="ECO:0000256" key="1">
    <source>
        <dbReference type="ARBA" id="ARBA00004173"/>
    </source>
</evidence>
<evidence type="ECO:0000256" key="7">
    <source>
        <dbReference type="ARBA" id="ARBA00023274"/>
    </source>
</evidence>
<evidence type="ECO:0000256" key="3">
    <source>
        <dbReference type="ARBA" id="ARBA00022980"/>
    </source>
</evidence>
<evidence type="ECO:0000256" key="5">
    <source>
        <dbReference type="ARBA" id="ARBA00023128"/>
    </source>
</evidence>
<dbReference type="InterPro" id="IPR024629">
    <property type="entry name" value="Ribosomal_mL67"/>
</dbReference>
<feature type="compositionally biased region" description="Basic and acidic residues" evidence="9">
    <location>
        <begin position="149"/>
        <end position="173"/>
    </location>
</feature>
<dbReference type="Proteomes" id="UP000800092">
    <property type="component" value="Unassembled WGS sequence"/>
</dbReference>
<dbReference type="AlphaFoldDB" id="A0A6A6HLS2"/>
<evidence type="ECO:0000256" key="6">
    <source>
        <dbReference type="ARBA" id="ARBA00023163"/>
    </source>
</evidence>
<dbReference type="EMBL" id="ML991774">
    <property type="protein sequence ID" value="KAF2238802.1"/>
    <property type="molecule type" value="Genomic_DNA"/>
</dbReference>
<keyword evidence="4" id="KW-0805">Transcription regulation</keyword>
<proteinExistence type="inferred from homology"/>
<dbReference type="GO" id="GO:0000150">
    <property type="term" value="F:DNA strand exchange activity"/>
    <property type="evidence" value="ECO:0007669"/>
    <property type="project" value="InterPro"/>
</dbReference>
<dbReference type="Pfam" id="PF12829">
    <property type="entry name" value="Mhr1"/>
    <property type="match status" value="1"/>
</dbReference>
<comment type="similarity">
    <text evidence="2">Belongs to the mitochondrion-specific ribosomal protein mL67 family.</text>
</comment>
<dbReference type="OrthoDB" id="5333655at2759"/>
<evidence type="ECO:0000313" key="10">
    <source>
        <dbReference type="EMBL" id="KAF2238802.1"/>
    </source>
</evidence>
<evidence type="ECO:0000313" key="11">
    <source>
        <dbReference type="Proteomes" id="UP000800092"/>
    </source>
</evidence>
<dbReference type="GO" id="GO:0005840">
    <property type="term" value="C:ribosome"/>
    <property type="evidence" value="ECO:0007669"/>
    <property type="project" value="UniProtKB-KW"/>
</dbReference>
<feature type="compositionally biased region" description="Basic and acidic residues" evidence="9">
    <location>
        <begin position="339"/>
        <end position="377"/>
    </location>
</feature>
<evidence type="ECO:0000256" key="9">
    <source>
        <dbReference type="SAM" id="MobiDB-lite"/>
    </source>
</evidence>
<comment type="subcellular location">
    <subcellularLocation>
        <location evidence="1">Mitochondrion</location>
    </subcellularLocation>
</comment>
<reference evidence="10" key="1">
    <citation type="journal article" date="2020" name="Stud. Mycol.">
        <title>101 Dothideomycetes genomes: a test case for predicting lifestyles and emergence of pathogens.</title>
        <authorList>
            <person name="Haridas S."/>
            <person name="Albert R."/>
            <person name="Binder M."/>
            <person name="Bloem J."/>
            <person name="Labutti K."/>
            <person name="Salamov A."/>
            <person name="Andreopoulos B."/>
            <person name="Baker S."/>
            <person name="Barry K."/>
            <person name="Bills G."/>
            <person name="Bluhm B."/>
            <person name="Cannon C."/>
            <person name="Castanera R."/>
            <person name="Culley D."/>
            <person name="Daum C."/>
            <person name="Ezra D."/>
            <person name="Gonzalez J."/>
            <person name="Henrissat B."/>
            <person name="Kuo A."/>
            <person name="Liang C."/>
            <person name="Lipzen A."/>
            <person name="Lutzoni F."/>
            <person name="Magnuson J."/>
            <person name="Mondo S."/>
            <person name="Nolan M."/>
            <person name="Ohm R."/>
            <person name="Pangilinan J."/>
            <person name="Park H.-J."/>
            <person name="Ramirez L."/>
            <person name="Alfaro M."/>
            <person name="Sun H."/>
            <person name="Tritt A."/>
            <person name="Yoshinaga Y."/>
            <person name="Zwiers L.-H."/>
            <person name="Turgeon B."/>
            <person name="Goodwin S."/>
            <person name="Spatafora J."/>
            <person name="Crous P."/>
            <person name="Grigoriev I."/>
        </authorList>
    </citation>
    <scope>NUCLEOTIDE SEQUENCE</scope>
    <source>
        <strain evidence="10">Tuck. ex Michener</strain>
    </source>
</reference>
<sequence length="399" mass="45703">MRTKSTKAAIAVKKADGHGRHIFIYNNLLTNQVIYSLTQSMQNNHALKQLAYFGKKSVPATLRKDVWAPLISVTFPRNNQGLDAFRKLREYRRIRDVTWDKDAEGMPLEKKRRKKALMNQKAASIADLAAILHKQEIIGRETAAKAEQVREEQQAKAAEEQRQVESELRELAKRAQNGEPAELEAKIEDLTAHMLGQKFPNQPSPGERRKENIAKQILRLRQLRNSIKRADETVQDGSVSEVAKNRVERRRISRALSGQEPKQILHDQDLIKGSWPPPHFGRRRILSLPKKVNYYTSEGVKVAWSNVMDAEFAESWPEAVQHTHMGITRHTAANPDLPPRMEPKVRHRSPMHEAEVEGRKEEIKQSKREAAEEEKKANAATDNEPGWNLVRRLRARLSP</sequence>
<keyword evidence="3" id="KW-0689">Ribosomal protein</keyword>
<accession>A0A6A6HLS2</accession>
<dbReference type="GO" id="GO:0005739">
    <property type="term" value="C:mitochondrion"/>
    <property type="evidence" value="ECO:0007669"/>
    <property type="project" value="UniProtKB-SubCell"/>
</dbReference>
<dbReference type="GO" id="GO:1990904">
    <property type="term" value="C:ribonucleoprotein complex"/>
    <property type="evidence" value="ECO:0007669"/>
    <property type="project" value="UniProtKB-KW"/>
</dbReference>
<keyword evidence="7" id="KW-0687">Ribonucleoprotein</keyword>
<feature type="region of interest" description="Disordered" evidence="9">
    <location>
        <begin position="329"/>
        <end position="399"/>
    </location>
</feature>
<keyword evidence="5" id="KW-0496">Mitochondrion</keyword>